<name>A0ABQ4FAK0_9ACTN</name>
<accession>A0ABQ4FAK0</accession>
<reference evidence="1 2" key="1">
    <citation type="submission" date="2021-01" db="EMBL/GenBank/DDBJ databases">
        <title>Whole genome shotgun sequence of Microbispora amethystogenes NBRC 101907.</title>
        <authorList>
            <person name="Komaki H."/>
            <person name="Tamura T."/>
        </authorList>
    </citation>
    <scope>NUCLEOTIDE SEQUENCE [LARGE SCALE GENOMIC DNA]</scope>
    <source>
        <strain evidence="1 2">NBRC 101907</strain>
    </source>
</reference>
<dbReference type="RefSeq" id="WP_204285100.1">
    <property type="nucleotide sequence ID" value="NZ_BAABEJ010000008.1"/>
</dbReference>
<evidence type="ECO:0000313" key="2">
    <source>
        <dbReference type="Proteomes" id="UP000651728"/>
    </source>
</evidence>
<gene>
    <name evidence="1" type="ORF">Mam01_20140</name>
</gene>
<dbReference type="EMBL" id="BOOB01000014">
    <property type="protein sequence ID" value="GIH31850.1"/>
    <property type="molecule type" value="Genomic_DNA"/>
</dbReference>
<evidence type="ECO:0000313" key="1">
    <source>
        <dbReference type="EMBL" id="GIH31850.1"/>
    </source>
</evidence>
<sequence length="138" mass="14223">MKVHAARDALIRVTRCRCAALVVAVAAVLGAGLAIGFLPGLTSAAYARPMYAVPVSHGGDGGGGWVGPDNNGNGSRISVGNGRVFGNYMVVGSLKNATGVQQATVGVNGSANSQGNICRRRGGHCWFNQNAWVRSGRW</sequence>
<organism evidence="1 2">
    <name type="scientific">Microbispora amethystogenes</name>
    <dbReference type="NCBI Taxonomy" id="1427754"/>
    <lineage>
        <taxon>Bacteria</taxon>
        <taxon>Bacillati</taxon>
        <taxon>Actinomycetota</taxon>
        <taxon>Actinomycetes</taxon>
        <taxon>Streptosporangiales</taxon>
        <taxon>Streptosporangiaceae</taxon>
        <taxon>Microbispora</taxon>
    </lineage>
</organism>
<proteinExistence type="predicted"/>
<dbReference type="Proteomes" id="UP000651728">
    <property type="component" value="Unassembled WGS sequence"/>
</dbReference>
<comment type="caution">
    <text evidence="1">The sequence shown here is derived from an EMBL/GenBank/DDBJ whole genome shotgun (WGS) entry which is preliminary data.</text>
</comment>
<keyword evidence="2" id="KW-1185">Reference proteome</keyword>
<protein>
    <submittedName>
        <fullName evidence="1">Uncharacterized protein</fullName>
    </submittedName>
</protein>